<proteinExistence type="predicted"/>
<evidence type="ECO:0000256" key="1">
    <source>
        <dbReference type="SAM" id="MobiDB-lite"/>
    </source>
</evidence>
<dbReference type="RefSeq" id="XP_009046992.1">
    <property type="nucleotide sequence ID" value="XM_009048744.1"/>
</dbReference>
<dbReference type="Gene3D" id="1.20.1270.60">
    <property type="entry name" value="Arfaptin homology (AH) domain/BAR domain"/>
    <property type="match status" value="1"/>
</dbReference>
<feature type="region of interest" description="Disordered" evidence="1">
    <location>
        <begin position="259"/>
        <end position="285"/>
    </location>
</feature>
<protein>
    <recommendedName>
        <fullName evidence="4">SH3 domain-containing protein</fullName>
    </recommendedName>
</protein>
<keyword evidence="3" id="KW-1185">Reference proteome</keyword>
<dbReference type="OrthoDB" id="6109335at2759"/>
<dbReference type="Proteomes" id="UP000030746">
    <property type="component" value="Unassembled WGS sequence"/>
</dbReference>
<feature type="region of interest" description="Disordered" evidence="1">
    <location>
        <begin position="298"/>
        <end position="338"/>
    </location>
</feature>
<gene>
    <name evidence="2" type="ORF">LOTGIDRAFT_238021</name>
</gene>
<sequence length="510" mass="59225">MEVPKTATRLHLTKDDKHLKNFAIWKTLFKQLADAHLHYGKSLTEVASHADTAFRNDPDIKCHGIMIDIGQVLINELKSQAQVVKAKWSDYNEENNPYLKLSQIDGKSNKAMLKAVHEACNERKAIEHRVKHAQKKFFRAFENTRALMEKMDMLENEPVDHKDILTELTNLKSKTDVYLAKYKSTYQSECDCRGDFIEKMTSIEDRWMLKERENLETWIDTCQDLCHRLDETSPRAFKTPLNDESPYPGVFKKLTHVRRMEDIRTPPSSQTRLTRHKPPKTNDDCFNTFIVNRTCSRTNSPITAIGDNPTPESSPGKHEPERRERRRSRANRVKHQPVTEDTLDNLEEKVCRAIYVKEQGHESDSDVEIIELEGAESYIRPKHIQDEVGHHDPHYIRSSSEEELDQITPRPIPKYNLLHNSDRSSQPSTDSSVASMENVYVAVIKEYIKTSKNEMDLKIGMHIKQKQSADEFGMAYGWYKRNKVGVKKYGYYPVDHVVLLQKSSWVKMKI</sequence>
<dbReference type="HOGENOM" id="CLU_534528_0_0_1"/>
<dbReference type="AlphaFoldDB" id="V4AE35"/>
<evidence type="ECO:0000313" key="3">
    <source>
        <dbReference type="Proteomes" id="UP000030746"/>
    </source>
</evidence>
<name>V4AE35_LOTGI</name>
<feature type="compositionally biased region" description="Basic residues" evidence="1">
    <location>
        <begin position="324"/>
        <end position="335"/>
    </location>
</feature>
<dbReference type="KEGG" id="lgi:LOTGIDRAFT_238021"/>
<dbReference type="EMBL" id="KB200294">
    <property type="protein sequence ID" value="ESP02284.1"/>
    <property type="molecule type" value="Genomic_DNA"/>
</dbReference>
<dbReference type="InterPro" id="IPR027267">
    <property type="entry name" value="AH/BAR_dom_sf"/>
</dbReference>
<dbReference type="CTD" id="20250632"/>
<evidence type="ECO:0000313" key="2">
    <source>
        <dbReference type="EMBL" id="ESP02284.1"/>
    </source>
</evidence>
<accession>V4AE35</accession>
<organism evidence="2 3">
    <name type="scientific">Lottia gigantea</name>
    <name type="common">Giant owl limpet</name>
    <dbReference type="NCBI Taxonomy" id="225164"/>
    <lineage>
        <taxon>Eukaryota</taxon>
        <taxon>Metazoa</taxon>
        <taxon>Spiralia</taxon>
        <taxon>Lophotrochozoa</taxon>
        <taxon>Mollusca</taxon>
        <taxon>Gastropoda</taxon>
        <taxon>Patellogastropoda</taxon>
        <taxon>Lottioidea</taxon>
        <taxon>Lottiidae</taxon>
        <taxon>Lottia</taxon>
    </lineage>
</organism>
<dbReference type="GeneID" id="20250632"/>
<reference evidence="2 3" key="1">
    <citation type="journal article" date="2013" name="Nature">
        <title>Insights into bilaterian evolution from three spiralian genomes.</title>
        <authorList>
            <person name="Simakov O."/>
            <person name="Marletaz F."/>
            <person name="Cho S.J."/>
            <person name="Edsinger-Gonzales E."/>
            <person name="Havlak P."/>
            <person name="Hellsten U."/>
            <person name="Kuo D.H."/>
            <person name="Larsson T."/>
            <person name="Lv J."/>
            <person name="Arendt D."/>
            <person name="Savage R."/>
            <person name="Osoegawa K."/>
            <person name="de Jong P."/>
            <person name="Grimwood J."/>
            <person name="Chapman J.A."/>
            <person name="Shapiro H."/>
            <person name="Aerts A."/>
            <person name="Otillar R.P."/>
            <person name="Terry A.Y."/>
            <person name="Boore J.L."/>
            <person name="Grigoriev I.V."/>
            <person name="Lindberg D.R."/>
            <person name="Seaver E.C."/>
            <person name="Weisblat D.A."/>
            <person name="Putnam N.H."/>
            <person name="Rokhsar D.S."/>
        </authorList>
    </citation>
    <scope>NUCLEOTIDE SEQUENCE [LARGE SCALE GENOMIC DNA]</scope>
</reference>
<evidence type="ECO:0008006" key="4">
    <source>
        <dbReference type="Google" id="ProtNLM"/>
    </source>
</evidence>